<keyword evidence="6" id="KW-1185">Reference proteome</keyword>
<dbReference type="SMART" id="SM00267">
    <property type="entry name" value="GGDEF"/>
    <property type="match status" value="1"/>
</dbReference>
<evidence type="ECO:0000259" key="4">
    <source>
        <dbReference type="PROSITE" id="PS50887"/>
    </source>
</evidence>
<dbReference type="GO" id="GO:0007165">
    <property type="term" value="P:signal transduction"/>
    <property type="evidence" value="ECO:0007669"/>
    <property type="project" value="InterPro"/>
</dbReference>
<dbReference type="GO" id="GO:0071111">
    <property type="term" value="F:cyclic-guanylate-specific phosphodiesterase activity"/>
    <property type="evidence" value="ECO:0007669"/>
    <property type="project" value="InterPro"/>
</dbReference>
<dbReference type="CDD" id="cd01948">
    <property type="entry name" value="EAL"/>
    <property type="match status" value="1"/>
</dbReference>
<dbReference type="Pfam" id="PF00990">
    <property type="entry name" value="GGDEF"/>
    <property type="match status" value="1"/>
</dbReference>
<name>A0A1H2QH04_9GAMM</name>
<dbReference type="OrthoDB" id="5894408at2"/>
<sequence length="661" mass="72187">MDSSARSSKVHKEAVTLRAVLLVFTGSLLLLLLLASISLSLSSFRDYISGQLADHAQDGATALGMSLSHAIDGSDPVASSSLIDAAFDSSRYLSVQYLDTAGETVAARVEPLGSFGVPRWFMKLADIPLTEGQAEVTRGWRLLGSVRVVSDPQKAYQDLWDITLGLVAINALVGGLGLMALYLILTRTLSPLRELEAQAQAISRRDFTRRVTITSTRELNRVTRAMNQMSDDLGVLFEGQGRLIQHLRQLNNEDPVTGLASRTAFDQRLRVEVESEERAAPGGLLLFQLSDFSEFNQRFGRDTADELLASVAAVVRDFELRHAGVFAGRRMGAEIAVYMPGTGMADNVHWSNELIHAVDGLYSDAAVPLDVTVYGGVAQAGEGMTIGDLLSAADEAMRQAQAEGVTGCHSRDPSAAGHHGAETWRRMITEALESQTVGIWQQPVMRRDGKNVAFYQVFSRIRCDDDWIRAGVYVPIAERFGLMPDIDLLVIDKALEVLTQEPERQLALAVGQTSVADPSFREALIGRLEQEPSLRERLWVGVSEQSIHHHRKPALALALALKKLGVGMVVDHFGVGGVPFTYLQGMPIRALRFDHSFVHNIARHNDNRFYLEQVTAIAHGVGIQVFATGVETAGEWEALQAMGVDGAMGYHLGRPKRVDGD</sequence>
<dbReference type="CDD" id="cd01949">
    <property type="entry name" value="GGDEF"/>
    <property type="match status" value="1"/>
</dbReference>
<dbReference type="SMART" id="SM00304">
    <property type="entry name" value="HAMP"/>
    <property type="match status" value="1"/>
</dbReference>
<dbReference type="Pfam" id="PF00672">
    <property type="entry name" value="HAMP"/>
    <property type="match status" value="1"/>
</dbReference>
<dbReference type="SMART" id="SM00052">
    <property type="entry name" value="EAL"/>
    <property type="match status" value="1"/>
</dbReference>
<protein>
    <submittedName>
        <fullName evidence="5">Diguanylate cyclase/phosphodiesterase</fullName>
    </submittedName>
</protein>
<feature type="transmembrane region" description="Helical" evidence="1">
    <location>
        <begin position="20"/>
        <end position="41"/>
    </location>
</feature>
<dbReference type="Pfam" id="PF16448">
    <property type="entry name" value="LapD_MoxY_N"/>
    <property type="match status" value="1"/>
</dbReference>
<dbReference type="GO" id="GO:0016020">
    <property type="term" value="C:membrane"/>
    <property type="evidence" value="ECO:0007669"/>
    <property type="project" value="InterPro"/>
</dbReference>
<organism evidence="5 6">
    <name type="scientific">Marinobacter mobilis</name>
    <dbReference type="NCBI Taxonomy" id="488533"/>
    <lineage>
        <taxon>Bacteria</taxon>
        <taxon>Pseudomonadati</taxon>
        <taxon>Pseudomonadota</taxon>
        <taxon>Gammaproteobacteria</taxon>
        <taxon>Pseudomonadales</taxon>
        <taxon>Marinobacteraceae</taxon>
        <taxon>Marinobacter</taxon>
    </lineage>
</organism>
<dbReference type="PANTHER" id="PTHR33121:SF23">
    <property type="entry name" value="CYCLIC DI-GMP PHOSPHODIESTERASE PDEB"/>
    <property type="match status" value="1"/>
</dbReference>
<dbReference type="AlphaFoldDB" id="A0A1H2QH04"/>
<keyword evidence="1" id="KW-1133">Transmembrane helix</keyword>
<evidence type="ECO:0000313" key="6">
    <source>
        <dbReference type="Proteomes" id="UP000199675"/>
    </source>
</evidence>
<dbReference type="Gene3D" id="3.30.70.270">
    <property type="match status" value="1"/>
</dbReference>
<dbReference type="SUPFAM" id="SSF158472">
    <property type="entry name" value="HAMP domain-like"/>
    <property type="match status" value="1"/>
</dbReference>
<keyword evidence="1" id="KW-0472">Membrane</keyword>
<keyword evidence="1" id="KW-0812">Transmembrane</keyword>
<dbReference type="RefSeq" id="WP_091811109.1">
    <property type="nucleotide sequence ID" value="NZ_FNNE01000001.1"/>
</dbReference>
<evidence type="ECO:0000256" key="1">
    <source>
        <dbReference type="SAM" id="Phobius"/>
    </source>
</evidence>
<dbReference type="NCBIfam" id="TIGR00254">
    <property type="entry name" value="GGDEF"/>
    <property type="match status" value="1"/>
</dbReference>
<dbReference type="InterPro" id="IPR029787">
    <property type="entry name" value="Nucleotide_cyclase"/>
</dbReference>
<feature type="domain" description="EAL" evidence="2">
    <location>
        <begin position="421"/>
        <end position="661"/>
    </location>
</feature>
<dbReference type="InterPro" id="IPR032244">
    <property type="entry name" value="LapD_MoxY_N"/>
</dbReference>
<dbReference type="Gene3D" id="3.30.110.200">
    <property type="match status" value="1"/>
</dbReference>
<dbReference type="InterPro" id="IPR050706">
    <property type="entry name" value="Cyclic-di-GMP_PDE-like"/>
</dbReference>
<dbReference type="Proteomes" id="UP000199675">
    <property type="component" value="Unassembled WGS sequence"/>
</dbReference>
<dbReference type="EMBL" id="FNNE01000001">
    <property type="protein sequence ID" value="SDW06507.1"/>
    <property type="molecule type" value="Genomic_DNA"/>
</dbReference>
<dbReference type="Gene3D" id="1.10.8.500">
    <property type="entry name" value="HAMP domain in histidine kinase"/>
    <property type="match status" value="1"/>
</dbReference>
<dbReference type="STRING" id="488533.SAMN04487960_101229"/>
<dbReference type="PROSITE" id="PS50883">
    <property type="entry name" value="EAL"/>
    <property type="match status" value="1"/>
</dbReference>
<gene>
    <name evidence="5" type="ORF">SAMN04487960_101229</name>
</gene>
<dbReference type="PROSITE" id="PS50887">
    <property type="entry name" value="GGDEF"/>
    <property type="match status" value="1"/>
</dbReference>
<dbReference type="SUPFAM" id="SSF141868">
    <property type="entry name" value="EAL domain-like"/>
    <property type="match status" value="1"/>
</dbReference>
<dbReference type="InterPro" id="IPR043128">
    <property type="entry name" value="Rev_trsase/Diguanyl_cyclase"/>
</dbReference>
<dbReference type="Gene3D" id="3.20.20.450">
    <property type="entry name" value="EAL domain"/>
    <property type="match status" value="1"/>
</dbReference>
<dbReference type="InterPro" id="IPR035919">
    <property type="entry name" value="EAL_sf"/>
</dbReference>
<accession>A0A1H2QH04</accession>
<feature type="domain" description="HAMP" evidence="3">
    <location>
        <begin position="186"/>
        <end position="238"/>
    </location>
</feature>
<dbReference type="PANTHER" id="PTHR33121">
    <property type="entry name" value="CYCLIC DI-GMP PHOSPHODIESTERASE PDEF"/>
    <property type="match status" value="1"/>
</dbReference>
<dbReference type="Gene3D" id="6.20.270.20">
    <property type="entry name" value="LapD/MoxY periplasmic domain"/>
    <property type="match status" value="1"/>
</dbReference>
<evidence type="ECO:0000259" key="3">
    <source>
        <dbReference type="PROSITE" id="PS50885"/>
    </source>
</evidence>
<dbReference type="SUPFAM" id="SSF55073">
    <property type="entry name" value="Nucleotide cyclase"/>
    <property type="match status" value="1"/>
</dbReference>
<dbReference type="Pfam" id="PF00563">
    <property type="entry name" value="EAL"/>
    <property type="match status" value="1"/>
</dbReference>
<dbReference type="InterPro" id="IPR003660">
    <property type="entry name" value="HAMP_dom"/>
</dbReference>
<evidence type="ECO:0000259" key="2">
    <source>
        <dbReference type="PROSITE" id="PS50883"/>
    </source>
</evidence>
<dbReference type="CDD" id="cd06225">
    <property type="entry name" value="HAMP"/>
    <property type="match status" value="1"/>
</dbReference>
<reference evidence="5 6" key="1">
    <citation type="submission" date="2016-10" db="EMBL/GenBank/DDBJ databases">
        <authorList>
            <person name="de Groot N.N."/>
        </authorList>
    </citation>
    <scope>NUCLEOTIDE SEQUENCE [LARGE SCALE GENOMIC DNA]</scope>
    <source>
        <strain evidence="5 6">CGMCC 1.7059</strain>
    </source>
</reference>
<dbReference type="PROSITE" id="PS50885">
    <property type="entry name" value="HAMP"/>
    <property type="match status" value="1"/>
</dbReference>
<evidence type="ECO:0000313" key="5">
    <source>
        <dbReference type="EMBL" id="SDW06507.1"/>
    </source>
</evidence>
<proteinExistence type="predicted"/>
<dbReference type="InterPro" id="IPR001633">
    <property type="entry name" value="EAL_dom"/>
</dbReference>
<feature type="transmembrane region" description="Helical" evidence="1">
    <location>
        <begin position="162"/>
        <end position="185"/>
    </location>
</feature>
<dbReference type="InterPro" id="IPR042461">
    <property type="entry name" value="LapD_MoxY_peri_C"/>
</dbReference>
<feature type="domain" description="GGDEF" evidence="4">
    <location>
        <begin position="280"/>
        <end position="413"/>
    </location>
</feature>
<dbReference type="InterPro" id="IPR000160">
    <property type="entry name" value="GGDEF_dom"/>
</dbReference>